<organism evidence="3 4">
    <name type="scientific">Leucobacter coleopterorum</name>
    <dbReference type="NCBI Taxonomy" id="2714933"/>
    <lineage>
        <taxon>Bacteria</taxon>
        <taxon>Bacillati</taxon>
        <taxon>Actinomycetota</taxon>
        <taxon>Actinomycetes</taxon>
        <taxon>Micrococcales</taxon>
        <taxon>Microbacteriaceae</taxon>
        <taxon>Leucobacter</taxon>
    </lineage>
</organism>
<sequence length="474" mass="51273">MTFDGLDGTNPGDSASIAPAKNADGTWSVIAPPHPAGTVDVVVSWKLNGVDQTPITYAGGYTYRSVPVAPKITSSDTVKAEVGKKLSHQVTATGDPAPANFTVSGTLPAGVTMNSSGLFVGAPTVAGNYRVTVKVSNGINPDATQTLTIQVAKSGVKPSVPCVTPRKVPVFADAPLTQKFYKEIDWMHCMGYSTGWRQPAGKALYKPKDNLSREAMAAFIYRLEAPKNYVTPKVSRFADVKPDDPFYREISWMYDAKLSTGWVQPAGKPLYKPKDSLSREAMAAFIFRLQGTTDKKAANYKAPKASPFADMKSSDKFYREIAWMWDAGLSTGNRTAAGKEYWPKDSLSREAMAAFIYRYHTKLNTPVAKGGAEKVVAHDVNVAPVTAEQVVKVTTHRGYKLSLHPFGDTSLQNPQALSGSSITQPEAGEVTLGKKNDLRVQIPSSDVDELSFDVTVTDQDGEEETVRYALTIAD</sequence>
<feature type="region of interest" description="Disordered" evidence="1">
    <location>
        <begin position="1"/>
        <end position="20"/>
    </location>
</feature>
<reference evidence="3 4" key="1">
    <citation type="submission" date="2020-03" db="EMBL/GenBank/DDBJ databases">
        <title>Leucobacter sp. nov., isolated from beetles.</title>
        <authorList>
            <person name="Hyun D.-W."/>
            <person name="Bae J.-W."/>
        </authorList>
    </citation>
    <scope>NUCLEOTIDE SEQUENCE [LARGE SCALE GENOMIC DNA]</scope>
    <source>
        <strain evidence="3 4">HDW9A</strain>
    </source>
</reference>
<evidence type="ECO:0000256" key="1">
    <source>
        <dbReference type="SAM" id="MobiDB-lite"/>
    </source>
</evidence>
<dbReference type="Pfam" id="PF05345">
    <property type="entry name" value="He_PIG"/>
    <property type="match status" value="1"/>
</dbReference>
<proteinExistence type="predicted"/>
<evidence type="ECO:0000313" key="4">
    <source>
        <dbReference type="Proteomes" id="UP000503441"/>
    </source>
</evidence>
<name>A0ABX6JY60_9MICO</name>
<evidence type="ECO:0000313" key="3">
    <source>
        <dbReference type="EMBL" id="QIM17884.1"/>
    </source>
</evidence>
<gene>
    <name evidence="3" type="ORF">G7066_02835</name>
</gene>
<dbReference type="Proteomes" id="UP000503441">
    <property type="component" value="Chromosome"/>
</dbReference>
<feature type="domain" description="SLH" evidence="2">
    <location>
        <begin position="167"/>
        <end position="232"/>
    </location>
</feature>
<feature type="domain" description="SLH" evidence="2">
    <location>
        <begin position="233"/>
        <end position="300"/>
    </location>
</feature>
<dbReference type="PROSITE" id="PS51272">
    <property type="entry name" value="SLH"/>
    <property type="match status" value="3"/>
</dbReference>
<dbReference type="SUPFAM" id="SSF49313">
    <property type="entry name" value="Cadherin-like"/>
    <property type="match status" value="1"/>
</dbReference>
<keyword evidence="4" id="KW-1185">Reference proteome</keyword>
<dbReference type="InterPro" id="IPR015919">
    <property type="entry name" value="Cadherin-like_sf"/>
</dbReference>
<dbReference type="InterPro" id="IPR001119">
    <property type="entry name" value="SLH_dom"/>
</dbReference>
<dbReference type="Gene3D" id="2.60.40.10">
    <property type="entry name" value="Immunoglobulins"/>
    <property type="match status" value="1"/>
</dbReference>
<dbReference type="InterPro" id="IPR013783">
    <property type="entry name" value="Ig-like_fold"/>
</dbReference>
<accession>A0ABX6JY60</accession>
<feature type="domain" description="SLH" evidence="2">
    <location>
        <begin position="304"/>
        <end position="370"/>
    </location>
</feature>
<evidence type="ECO:0000259" key="2">
    <source>
        <dbReference type="PROSITE" id="PS51272"/>
    </source>
</evidence>
<dbReference type="EMBL" id="CP049933">
    <property type="protein sequence ID" value="QIM17884.1"/>
    <property type="molecule type" value="Genomic_DNA"/>
</dbReference>
<dbReference type="RefSeq" id="WP_166328864.1">
    <property type="nucleotide sequence ID" value="NZ_CP049933.1"/>
</dbReference>
<protein>
    <submittedName>
        <fullName evidence="3">DUF4402 domain-containing protein</fullName>
    </submittedName>
</protein>